<dbReference type="InterPro" id="IPR050109">
    <property type="entry name" value="HTH-type_TetR-like_transc_reg"/>
</dbReference>
<evidence type="ECO:0000256" key="2">
    <source>
        <dbReference type="ARBA" id="ARBA00023125"/>
    </source>
</evidence>
<keyword evidence="2 4" id="KW-0238">DNA-binding</keyword>
<name>A0A8H9GWV5_9ACTN</name>
<feature type="DNA-binding region" description="H-T-H motif" evidence="4">
    <location>
        <begin position="41"/>
        <end position="60"/>
    </location>
</feature>
<gene>
    <name evidence="6" type="ORF">GCM10011574_21250</name>
</gene>
<organism evidence="6 7">
    <name type="scientific">Microbispora bryophytorum</name>
    <dbReference type="NCBI Taxonomy" id="1460882"/>
    <lineage>
        <taxon>Bacteria</taxon>
        <taxon>Bacillati</taxon>
        <taxon>Actinomycetota</taxon>
        <taxon>Actinomycetes</taxon>
        <taxon>Streptosporangiales</taxon>
        <taxon>Streptosporangiaceae</taxon>
        <taxon>Microbispora</taxon>
    </lineage>
</organism>
<dbReference type="InterPro" id="IPR036271">
    <property type="entry name" value="Tet_transcr_reg_TetR-rel_C_sf"/>
</dbReference>
<reference evidence="6" key="1">
    <citation type="journal article" date="2014" name="Int. J. Syst. Evol. Microbiol.">
        <title>Complete genome sequence of Corynebacterium casei LMG S-19264T (=DSM 44701T), isolated from a smear-ripened cheese.</title>
        <authorList>
            <consortium name="US DOE Joint Genome Institute (JGI-PGF)"/>
            <person name="Walter F."/>
            <person name="Albersmeier A."/>
            <person name="Kalinowski J."/>
            <person name="Ruckert C."/>
        </authorList>
    </citation>
    <scope>NUCLEOTIDE SEQUENCE</scope>
    <source>
        <strain evidence="6">CGMCC 4.7138</strain>
    </source>
</reference>
<comment type="caution">
    <text evidence="6">The sequence shown here is derived from an EMBL/GenBank/DDBJ whole genome shotgun (WGS) entry which is preliminary data.</text>
</comment>
<evidence type="ECO:0000256" key="4">
    <source>
        <dbReference type="PROSITE-ProRule" id="PRU00335"/>
    </source>
</evidence>
<dbReference type="EMBL" id="BMMN01000003">
    <property type="protein sequence ID" value="GGO07610.1"/>
    <property type="molecule type" value="Genomic_DNA"/>
</dbReference>
<dbReference type="Gene3D" id="1.10.357.10">
    <property type="entry name" value="Tetracycline Repressor, domain 2"/>
    <property type="match status" value="1"/>
</dbReference>
<dbReference type="Pfam" id="PF13305">
    <property type="entry name" value="TetR_C_33"/>
    <property type="match status" value="1"/>
</dbReference>
<dbReference type="GO" id="GO:0000976">
    <property type="term" value="F:transcription cis-regulatory region binding"/>
    <property type="evidence" value="ECO:0007669"/>
    <property type="project" value="TreeGrafter"/>
</dbReference>
<keyword evidence="7" id="KW-1185">Reference proteome</keyword>
<feature type="domain" description="HTH tetR-type" evidence="5">
    <location>
        <begin position="18"/>
        <end position="78"/>
    </location>
</feature>
<proteinExistence type="predicted"/>
<protein>
    <submittedName>
        <fullName evidence="6">TetR family transcriptional regulator</fullName>
    </submittedName>
</protein>
<dbReference type="InterPro" id="IPR001647">
    <property type="entry name" value="HTH_TetR"/>
</dbReference>
<evidence type="ECO:0000259" key="5">
    <source>
        <dbReference type="PROSITE" id="PS50977"/>
    </source>
</evidence>
<dbReference type="SUPFAM" id="SSF46689">
    <property type="entry name" value="Homeodomain-like"/>
    <property type="match status" value="1"/>
</dbReference>
<keyword evidence="3" id="KW-0804">Transcription</keyword>
<dbReference type="Pfam" id="PF00440">
    <property type="entry name" value="TetR_N"/>
    <property type="match status" value="1"/>
</dbReference>
<sequence length="214" mass="22502">MDSVYTGGVDTVHMDVEIGLRDHLIAVARGMVAEGDPGTVTLRAIAREAGVSHSAPLRHFSGRAALLSAVAALGFGDLASRGERVLGALPAQAGAFERLRAAASEYVGFALEQPGMFALMFRHDLVDPQEPKLAGASLEVFDTLAALVGACQAEGWNPAADNRQVTGALWAALHGLAQLWIWNALPGATGARSSHEVLEVLLGLLGLPENREHR</sequence>
<dbReference type="PANTHER" id="PTHR30055:SF234">
    <property type="entry name" value="HTH-TYPE TRANSCRIPTIONAL REGULATOR BETI"/>
    <property type="match status" value="1"/>
</dbReference>
<dbReference type="Proteomes" id="UP000653480">
    <property type="component" value="Unassembled WGS sequence"/>
</dbReference>
<dbReference type="GO" id="GO:0003700">
    <property type="term" value="F:DNA-binding transcription factor activity"/>
    <property type="evidence" value="ECO:0007669"/>
    <property type="project" value="TreeGrafter"/>
</dbReference>
<evidence type="ECO:0000256" key="3">
    <source>
        <dbReference type="ARBA" id="ARBA00023163"/>
    </source>
</evidence>
<keyword evidence="1" id="KW-0805">Transcription regulation</keyword>
<evidence type="ECO:0000313" key="7">
    <source>
        <dbReference type="Proteomes" id="UP000653480"/>
    </source>
</evidence>
<reference evidence="6" key="2">
    <citation type="submission" date="2020-09" db="EMBL/GenBank/DDBJ databases">
        <authorList>
            <person name="Sun Q."/>
            <person name="Zhou Y."/>
        </authorList>
    </citation>
    <scope>NUCLEOTIDE SEQUENCE</scope>
    <source>
        <strain evidence="6">CGMCC 4.7138</strain>
    </source>
</reference>
<evidence type="ECO:0000313" key="6">
    <source>
        <dbReference type="EMBL" id="GGO07610.1"/>
    </source>
</evidence>
<dbReference type="PROSITE" id="PS50977">
    <property type="entry name" value="HTH_TETR_2"/>
    <property type="match status" value="1"/>
</dbReference>
<accession>A0A8H9GWV5</accession>
<dbReference type="SUPFAM" id="SSF48498">
    <property type="entry name" value="Tetracyclin repressor-like, C-terminal domain"/>
    <property type="match status" value="1"/>
</dbReference>
<evidence type="ECO:0000256" key="1">
    <source>
        <dbReference type="ARBA" id="ARBA00023015"/>
    </source>
</evidence>
<dbReference type="PANTHER" id="PTHR30055">
    <property type="entry name" value="HTH-TYPE TRANSCRIPTIONAL REGULATOR RUTR"/>
    <property type="match status" value="1"/>
</dbReference>
<dbReference type="InterPro" id="IPR025996">
    <property type="entry name" value="MT1864/Rv1816-like_C"/>
</dbReference>
<dbReference type="AlphaFoldDB" id="A0A8H9GWV5"/>
<dbReference type="InterPro" id="IPR009057">
    <property type="entry name" value="Homeodomain-like_sf"/>
</dbReference>